<dbReference type="AlphaFoldDB" id="A0AA39D4Q3"/>
<reference evidence="1 2" key="1">
    <citation type="journal article" date="2023" name="BMC Biotechnol.">
        <title>Vitis rotundifolia cv Carlos genome sequencing.</title>
        <authorList>
            <person name="Huff M."/>
            <person name="Hulse-Kemp A."/>
            <person name="Scheffler B."/>
            <person name="Youngblood R."/>
            <person name="Simpson S."/>
            <person name="Babiker E."/>
            <person name="Staton M."/>
        </authorList>
    </citation>
    <scope>NUCLEOTIDE SEQUENCE [LARGE SCALE GENOMIC DNA]</scope>
    <source>
        <tissue evidence="1">Leaf</tissue>
    </source>
</reference>
<sequence>MGIAEKKMHKQGLCGSYPYCHNTCAGPAQLYHFPLIQLRYQVCHEGLQTCSITQCPNANVLEDHACISSNTASEQVQEAQASCQHRQCSLQNSTK</sequence>
<organism evidence="1 2">
    <name type="scientific">Vitis rotundifolia</name>
    <name type="common">Muscadine grape</name>
    <dbReference type="NCBI Taxonomy" id="103349"/>
    <lineage>
        <taxon>Eukaryota</taxon>
        <taxon>Viridiplantae</taxon>
        <taxon>Streptophyta</taxon>
        <taxon>Embryophyta</taxon>
        <taxon>Tracheophyta</taxon>
        <taxon>Spermatophyta</taxon>
        <taxon>Magnoliopsida</taxon>
        <taxon>eudicotyledons</taxon>
        <taxon>Gunneridae</taxon>
        <taxon>Pentapetalae</taxon>
        <taxon>rosids</taxon>
        <taxon>Vitales</taxon>
        <taxon>Vitaceae</taxon>
        <taxon>Viteae</taxon>
        <taxon>Vitis</taxon>
    </lineage>
</organism>
<dbReference type="Proteomes" id="UP001168098">
    <property type="component" value="Unassembled WGS sequence"/>
</dbReference>
<name>A0AA39D4Q3_VITRO</name>
<proteinExistence type="predicted"/>
<accession>A0AA39D4Q3</accession>
<keyword evidence="2" id="KW-1185">Reference proteome</keyword>
<gene>
    <name evidence="1" type="ORF">PVL29_027157</name>
</gene>
<comment type="caution">
    <text evidence="1">The sequence shown here is derived from an EMBL/GenBank/DDBJ whole genome shotgun (WGS) entry which is preliminary data.</text>
</comment>
<evidence type="ECO:0000313" key="1">
    <source>
        <dbReference type="EMBL" id="KAJ9671036.1"/>
    </source>
</evidence>
<evidence type="ECO:0000313" key="2">
    <source>
        <dbReference type="Proteomes" id="UP001168098"/>
    </source>
</evidence>
<protein>
    <submittedName>
        <fullName evidence="1">Uncharacterized protein</fullName>
    </submittedName>
</protein>
<dbReference type="EMBL" id="JARBHA010000020">
    <property type="protein sequence ID" value="KAJ9671036.1"/>
    <property type="molecule type" value="Genomic_DNA"/>
</dbReference>